<dbReference type="Gene3D" id="1.10.287.130">
    <property type="match status" value="1"/>
</dbReference>
<dbReference type="InterPro" id="IPR003660">
    <property type="entry name" value="HAMP_dom"/>
</dbReference>
<evidence type="ECO:0000256" key="7">
    <source>
        <dbReference type="ARBA" id="ARBA00023012"/>
    </source>
</evidence>
<evidence type="ECO:0000259" key="11">
    <source>
        <dbReference type="PROSITE" id="PS50885"/>
    </source>
</evidence>
<dbReference type="InterPro" id="IPR003661">
    <property type="entry name" value="HisK_dim/P_dom"/>
</dbReference>
<organism evidence="12 13">
    <name type="scientific">Calothrix parasitica NIES-267</name>
    <dbReference type="NCBI Taxonomy" id="1973488"/>
    <lineage>
        <taxon>Bacteria</taxon>
        <taxon>Bacillati</taxon>
        <taxon>Cyanobacteriota</taxon>
        <taxon>Cyanophyceae</taxon>
        <taxon>Nostocales</taxon>
        <taxon>Calotrichaceae</taxon>
        <taxon>Calothrix</taxon>
    </lineage>
</organism>
<evidence type="ECO:0000256" key="1">
    <source>
        <dbReference type="ARBA" id="ARBA00000085"/>
    </source>
</evidence>
<dbReference type="SUPFAM" id="SSF47384">
    <property type="entry name" value="Homodimeric domain of signal transducing histidine kinase"/>
    <property type="match status" value="1"/>
</dbReference>
<dbReference type="SMART" id="SM00388">
    <property type="entry name" value="HisKA"/>
    <property type="match status" value="1"/>
</dbReference>
<dbReference type="PRINTS" id="PR00344">
    <property type="entry name" value="BCTRLSENSOR"/>
</dbReference>
<dbReference type="Pfam" id="PF02518">
    <property type="entry name" value="HATPase_c"/>
    <property type="match status" value="1"/>
</dbReference>
<dbReference type="PANTHER" id="PTHR43065">
    <property type="entry name" value="SENSOR HISTIDINE KINASE"/>
    <property type="match status" value="1"/>
</dbReference>
<evidence type="ECO:0000313" key="12">
    <source>
        <dbReference type="EMBL" id="BAY81233.1"/>
    </source>
</evidence>
<dbReference type="InterPro" id="IPR036890">
    <property type="entry name" value="HATPase_C_sf"/>
</dbReference>
<dbReference type="PROSITE" id="PS50109">
    <property type="entry name" value="HIS_KIN"/>
    <property type="match status" value="1"/>
</dbReference>
<evidence type="ECO:0000256" key="9">
    <source>
        <dbReference type="SAM" id="Phobius"/>
    </source>
</evidence>
<evidence type="ECO:0000259" key="10">
    <source>
        <dbReference type="PROSITE" id="PS50109"/>
    </source>
</evidence>
<feature type="domain" description="Histidine kinase" evidence="10">
    <location>
        <begin position="357"/>
        <end position="613"/>
    </location>
</feature>
<comment type="subcellular location">
    <subcellularLocation>
        <location evidence="2">Membrane</location>
    </subcellularLocation>
</comment>
<dbReference type="EC" id="2.7.13.3" evidence="3"/>
<dbReference type="Gene3D" id="3.30.565.10">
    <property type="entry name" value="Histidine kinase-like ATPase, C-terminal domain"/>
    <property type="match status" value="1"/>
</dbReference>
<keyword evidence="4" id="KW-0597">Phosphoprotein</keyword>
<dbReference type="OrthoDB" id="501036at2"/>
<evidence type="ECO:0000256" key="5">
    <source>
        <dbReference type="ARBA" id="ARBA00022679"/>
    </source>
</evidence>
<dbReference type="SMART" id="SM00387">
    <property type="entry name" value="HATPase_c"/>
    <property type="match status" value="1"/>
</dbReference>
<keyword evidence="9" id="KW-0812">Transmembrane</keyword>
<evidence type="ECO:0000256" key="8">
    <source>
        <dbReference type="SAM" id="Coils"/>
    </source>
</evidence>
<gene>
    <name evidence="12" type="ORF">NIES267_07080</name>
</gene>
<feature type="transmembrane region" description="Helical" evidence="9">
    <location>
        <begin position="226"/>
        <end position="245"/>
    </location>
</feature>
<reference evidence="12 13" key="1">
    <citation type="submission" date="2017-06" db="EMBL/GenBank/DDBJ databases">
        <title>Genome sequencing of cyanobaciteial culture collection at National Institute for Environmental Studies (NIES).</title>
        <authorList>
            <person name="Hirose Y."/>
            <person name="Shimura Y."/>
            <person name="Fujisawa T."/>
            <person name="Nakamura Y."/>
            <person name="Kawachi M."/>
        </authorList>
    </citation>
    <scope>NUCLEOTIDE SEQUENCE [LARGE SCALE GENOMIC DNA]</scope>
    <source>
        <strain evidence="12 13">NIES-267</strain>
    </source>
</reference>
<keyword evidence="8" id="KW-0175">Coiled coil</keyword>
<keyword evidence="13" id="KW-1185">Reference proteome</keyword>
<dbReference type="PANTHER" id="PTHR43065:SF50">
    <property type="entry name" value="HISTIDINE KINASE"/>
    <property type="match status" value="1"/>
</dbReference>
<feature type="domain" description="HAMP" evidence="11">
    <location>
        <begin position="248"/>
        <end position="301"/>
    </location>
</feature>
<evidence type="ECO:0000256" key="6">
    <source>
        <dbReference type="ARBA" id="ARBA00022777"/>
    </source>
</evidence>
<dbReference type="Gene3D" id="6.10.340.10">
    <property type="match status" value="1"/>
</dbReference>
<dbReference type="InterPro" id="IPR005467">
    <property type="entry name" value="His_kinase_dom"/>
</dbReference>
<dbReference type="CDD" id="cd06225">
    <property type="entry name" value="HAMP"/>
    <property type="match status" value="1"/>
</dbReference>
<keyword evidence="9" id="KW-0472">Membrane</keyword>
<evidence type="ECO:0000256" key="4">
    <source>
        <dbReference type="ARBA" id="ARBA00022553"/>
    </source>
</evidence>
<accession>A0A1Z4LJ22</accession>
<name>A0A1Z4LJ22_9CYAN</name>
<dbReference type="InterPro" id="IPR036097">
    <property type="entry name" value="HisK_dim/P_sf"/>
</dbReference>
<keyword evidence="6 12" id="KW-0418">Kinase</keyword>
<dbReference type="SUPFAM" id="SSF55874">
    <property type="entry name" value="ATPase domain of HSP90 chaperone/DNA topoisomerase II/histidine kinase"/>
    <property type="match status" value="1"/>
</dbReference>
<dbReference type="Pfam" id="PF00512">
    <property type="entry name" value="HisKA"/>
    <property type="match status" value="1"/>
</dbReference>
<evidence type="ECO:0000256" key="2">
    <source>
        <dbReference type="ARBA" id="ARBA00004370"/>
    </source>
</evidence>
<proteinExistence type="predicted"/>
<dbReference type="GO" id="GO:0016020">
    <property type="term" value="C:membrane"/>
    <property type="evidence" value="ECO:0007669"/>
    <property type="project" value="UniProtKB-SubCell"/>
</dbReference>
<dbReference type="PROSITE" id="PS50885">
    <property type="entry name" value="HAMP"/>
    <property type="match status" value="1"/>
</dbReference>
<dbReference type="Proteomes" id="UP000218418">
    <property type="component" value="Chromosome"/>
</dbReference>
<dbReference type="GO" id="GO:0000155">
    <property type="term" value="F:phosphorelay sensor kinase activity"/>
    <property type="evidence" value="ECO:0007669"/>
    <property type="project" value="InterPro"/>
</dbReference>
<keyword evidence="9" id="KW-1133">Transmembrane helix</keyword>
<dbReference type="InterPro" id="IPR004358">
    <property type="entry name" value="Sig_transdc_His_kin-like_C"/>
</dbReference>
<comment type="catalytic activity">
    <reaction evidence="1">
        <text>ATP + protein L-histidine = ADP + protein N-phospho-L-histidine.</text>
        <dbReference type="EC" id="2.7.13.3"/>
    </reaction>
</comment>
<dbReference type="EMBL" id="AP018227">
    <property type="protein sequence ID" value="BAY81233.1"/>
    <property type="molecule type" value="Genomic_DNA"/>
</dbReference>
<evidence type="ECO:0000313" key="13">
    <source>
        <dbReference type="Proteomes" id="UP000218418"/>
    </source>
</evidence>
<keyword evidence="7" id="KW-0902">Two-component regulatory system</keyword>
<dbReference type="CDD" id="cd00082">
    <property type="entry name" value="HisKA"/>
    <property type="match status" value="1"/>
</dbReference>
<dbReference type="SMART" id="SM00304">
    <property type="entry name" value="HAMP"/>
    <property type="match status" value="1"/>
</dbReference>
<protein>
    <recommendedName>
        <fullName evidence="3">histidine kinase</fullName>
        <ecNumber evidence="3">2.7.13.3</ecNumber>
    </recommendedName>
</protein>
<feature type="coiled-coil region" evidence="8">
    <location>
        <begin position="289"/>
        <end position="327"/>
    </location>
</feature>
<evidence type="ECO:0000256" key="3">
    <source>
        <dbReference type="ARBA" id="ARBA00012438"/>
    </source>
</evidence>
<dbReference type="AlphaFoldDB" id="A0A1Z4LJ22"/>
<feature type="transmembrane region" description="Helical" evidence="9">
    <location>
        <begin position="30"/>
        <end position="53"/>
    </location>
</feature>
<dbReference type="InterPro" id="IPR003594">
    <property type="entry name" value="HATPase_dom"/>
</dbReference>
<sequence length="625" mass="70670">MTKCQKNKGLNSFLPISIFHKLSVAKKIGFGYAIAIGVGVLGSFTGTFIGDYFQHQAMEVERQVDEEVELFNELKSAILQARIHQQQLIPLLEKPLDFQEEFTNFAQQADNAKEGWDELESFIQTIAGTNLKHTTQVVTFLRTYNGVQDTYFEQVDKLIKQIDASNLKSPSQIQAAQKLLLDFTNSSIALKFDGISDELSELAEAAEDDDEQADAALAQAQETRRFIVFSTNLISILLAILLAYYTTKTITLPIIKLTDIAEETTRNSNFDLQAPVITEDEIGILAISLNELIIRVKYLLKEQAKAQEELELNNLTLERKVKQRTEKLATTLKELQYTQAQLIQKEKMSSLGKLVAGIAHEINNPVNFIYGNLQYTKDYLQDLLNLIELYQSEYPNPTKAIEEEMENIELEFLQEDLPNILSSMQTGSERIREIVKSLRTFSRLDEADYKKIDIHESIESTLMILQSRLKANPERCEINIIKNYDKLPLVECYAGQLNQVFLNLLFNAIDVLEEKINKANNSPFLVPQISISTKPLDNERIAIHVADNGLGMTEEVREQIFNPFFTTKPVGQGTGLGLAVSYQIVVDKHHGEFNCTSTPGEGTEFVIEIPVSQDLRKLVEVENCN</sequence>
<keyword evidence="5" id="KW-0808">Transferase</keyword>